<dbReference type="RefSeq" id="WP_210026581.1">
    <property type="nucleotide sequence ID" value="NZ_JAGINU010000001.1"/>
</dbReference>
<evidence type="ECO:0000313" key="10">
    <source>
        <dbReference type="EMBL" id="MBP2366513.1"/>
    </source>
</evidence>
<accession>A0ABS4VRF9</accession>
<proteinExistence type="inferred from homology"/>
<reference evidence="10 11" key="1">
    <citation type="submission" date="2021-03" db="EMBL/GenBank/DDBJ databases">
        <title>Sequencing the genomes of 1000 actinobacteria strains.</title>
        <authorList>
            <person name="Klenk H.-P."/>
        </authorList>
    </citation>
    <scope>NUCLEOTIDE SEQUENCE [LARGE SCALE GENOMIC DNA]</scope>
    <source>
        <strain evidence="10 11">DSM 45256</strain>
    </source>
</reference>
<dbReference type="PANTHER" id="PTHR11795:SF452">
    <property type="entry name" value="ABC TRANSPORTER PERMEASE PROTEIN"/>
    <property type="match status" value="1"/>
</dbReference>
<dbReference type="InterPro" id="IPR001851">
    <property type="entry name" value="ABC_transp_permease"/>
</dbReference>
<feature type="transmembrane region" description="Helical" evidence="9">
    <location>
        <begin position="98"/>
        <end position="119"/>
    </location>
</feature>
<dbReference type="EMBL" id="JAGINU010000001">
    <property type="protein sequence ID" value="MBP2366513.1"/>
    <property type="molecule type" value="Genomic_DNA"/>
</dbReference>
<gene>
    <name evidence="10" type="ORF">JOF36_002209</name>
</gene>
<feature type="transmembrane region" description="Helical" evidence="9">
    <location>
        <begin position="63"/>
        <end position="86"/>
    </location>
</feature>
<evidence type="ECO:0000256" key="6">
    <source>
        <dbReference type="ARBA" id="ARBA00022989"/>
    </source>
</evidence>
<protein>
    <submittedName>
        <fullName evidence="10">Branched-chain amino acid transport system permease protein</fullName>
    </submittedName>
</protein>
<sequence>MLDQLVNAVVLGGIYLLFSSGLTLSWGVLDVLNLAHGSIFMFGAFSVYLLLRDSGTALGLPVLVVLAAAVGAVLSTLLQLLVFGPLRRRAASRGQAELGVLIASIGAGLLPVAVALNLADAEVVNLPGDTAATAVHQWGPIRISTLQIAIVVLAVVLAGVLAWWIARTRSGRALRTIAVDPATADLLGIPVARLSVLTMAISGALAGGGGLLLAANANAIEPHMGDGLLLKAFAVIVLGGVGSIVGAAVGAFVLAFAETFAVAYVSGEARDVIAFALILAVLVLRPQGLVPRAAWQRA</sequence>
<feature type="transmembrane region" description="Helical" evidence="9">
    <location>
        <begin position="196"/>
        <end position="220"/>
    </location>
</feature>
<keyword evidence="2" id="KW-0813">Transport</keyword>
<keyword evidence="6 9" id="KW-1133">Transmembrane helix</keyword>
<evidence type="ECO:0000256" key="8">
    <source>
        <dbReference type="ARBA" id="ARBA00037998"/>
    </source>
</evidence>
<evidence type="ECO:0000256" key="2">
    <source>
        <dbReference type="ARBA" id="ARBA00022448"/>
    </source>
</evidence>
<dbReference type="Proteomes" id="UP001519295">
    <property type="component" value="Unassembled WGS sequence"/>
</dbReference>
<dbReference type="PANTHER" id="PTHR11795">
    <property type="entry name" value="BRANCHED-CHAIN AMINO ACID TRANSPORT SYSTEM PERMEASE PROTEIN LIVH"/>
    <property type="match status" value="1"/>
</dbReference>
<comment type="subcellular location">
    <subcellularLocation>
        <location evidence="1">Cell membrane</location>
        <topology evidence="1">Multi-pass membrane protein</topology>
    </subcellularLocation>
</comment>
<comment type="similarity">
    <text evidence="8">Belongs to the binding-protein-dependent transport system permease family. LivHM subfamily.</text>
</comment>
<evidence type="ECO:0000256" key="9">
    <source>
        <dbReference type="SAM" id="Phobius"/>
    </source>
</evidence>
<evidence type="ECO:0000256" key="5">
    <source>
        <dbReference type="ARBA" id="ARBA00022970"/>
    </source>
</evidence>
<feature type="transmembrane region" description="Helical" evidence="9">
    <location>
        <begin position="6"/>
        <end position="24"/>
    </location>
</feature>
<evidence type="ECO:0000256" key="3">
    <source>
        <dbReference type="ARBA" id="ARBA00022475"/>
    </source>
</evidence>
<keyword evidence="7 9" id="KW-0472">Membrane</keyword>
<organism evidence="10 11">
    <name type="scientific">Pseudonocardia parietis</name>
    <dbReference type="NCBI Taxonomy" id="570936"/>
    <lineage>
        <taxon>Bacteria</taxon>
        <taxon>Bacillati</taxon>
        <taxon>Actinomycetota</taxon>
        <taxon>Actinomycetes</taxon>
        <taxon>Pseudonocardiales</taxon>
        <taxon>Pseudonocardiaceae</taxon>
        <taxon>Pseudonocardia</taxon>
    </lineage>
</organism>
<evidence type="ECO:0000256" key="4">
    <source>
        <dbReference type="ARBA" id="ARBA00022692"/>
    </source>
</evidence>
<keyword evidence="5" id="KW-0029">Amino-acid transport</keyword>
<feature type="transmembrane region" description="Helical" evidence="9">
    <location>
        <begin position="232"/>
        <end position="265"/>
    </location>
</feature>
<dbReference type="CDD" id="cd06582">
    <property type="entry name" value="TM_PBP1_LivH_like"/>
    <property type="match status" value="1"/>
</dbReference>
<dbReference type="Pfam" id="PF02653">
    <property type="entry name" value="BPD_transp_2"/>
    <property type="match status" value="1"/>
</dbReference>
<keyword evidence="11" id="KW-1185">Reference proteome</keyword>
<comment type="caution">
    <text evidence="10">The sequence shown here is derived from an EMBL/GenBank/DDBJ whole genome shotgun (WGS) entry which is preliminary data.</text>
</comment>
<evidence type="ECO:0000256" key="1">
    <source>
        <dbReference type="ARBA" id="ARBA00004651"/>
    </source>
</evidence>
<evidence type="ECO:0000313" key="11">
    <source>
        <dbReference type="Proteomes" id="UP001519295"/>
    </source>
</evidence>
<keyword evidence="4 9" id="KW-0812">Transmembrane</keyword>
<evidence type="ECO:0000256" key="7">
    <source>
        <dbReference type="ARBA" id="ARBA00023136"/>
    </source>
</evidence>
<name>A0ABS4VRF9_9PSEU</name>
<keyword evidence="3" id="KW-1003">Cell membrane</keyword>
<dbReference type="InterPro" id="IPR052157">
    <property type="entry name" value="BCAA_transport_permease"/>
</dbReference>
<feature type="transmembrane region" description="Helical" evidence="9">
    <location>
        <begin position="31"/>
        <end position="51"/>
    </location>
</feature>
<feature type="transmembrane region" description="Helical" evidence="9">
    <location>
        <begin position="146"/>
        <end position="166"/>
    </location>
</feature>